<dbReference type="GO" id="GO:0004568">
    <property type="term" value="F:chitinase activity"/>
    <property type="evidence" value="ECO:0007669"/>
    <property type="project" value="TreeGrafter"/>
</dbReference>
<reference evidence="8" key="1">
    <citation type="submission" date="2019-02" db="EMBL/GenBank/DDBJ databases">
        <authorList>
            <person name="Peery R."/>
            <person name="Mahon E.L."/>
            <person name="Cullingham C.I."/>
            <person name="McAllister C.H."/>
            <person name="Cooke J.E.K."/>
        </authorList>
    </citation>
    <scope>NUCLEOTIDE SEQUENCE</scope>
</reference>
<dbReference type="InterPro" id="IPR001223">
    <property type="entry name" value="Glyco_hydro18_cat"/>
</dbReference>
<dbReference type="InterPro" id="IPR017853">
    <property type="entry name" value="GH"/>
</dbReference>
<dbReference type="PANTHER" id="PTHR11177">
    <property type="entry name" value="CHITINASE"/>
    <property type="match status" value="1"/>
</dbReference>
<keyword evidence="2 6" id="KW-0732">Signal</keyword>
<dbReference type="Gene3D" id="3.20.20.80">
    <property type="entry name" value="Glycosidases"/>
    <property type="match status" value="1"/>
</dbReference>
<dbReference type="AlphaFoldDB" id="A0A5C0ZXY0"/>
<dbReference type="SMART" id="SM00636">
    <property type="entry name" value="Glyco_18"/>
    <property type="match status" value="1"/>
</dbReference>
<dbReference type="GO" id="GO:0006032">
    <property type="term" value="P:chitin catabolic process"/>
    <property type="evidence" value="ECO:0007669"/>
    <property type="project" value="TreeGrafter"/>
</dbReference>
<feature type="domain" description="GH18" evidence="7">
    <location>
        <begin position="34"/>
        <end position="381"/>
    </location>
</feature>
<feature type="signal peptide" evidence="6">
    <location>
        <begin position="1"/>
        <end position="25"/>
    </location>
</feature>
<comment type="similarity">
    <text evidence="1">Belongs to the glycosyl hydrolase 18 family. Chitinase class V subfamily.</text>
</comment>
<dbReference type="GO" id="GO:0005975">
    <property type="term" value="P:carbohydrate metabolic process"/>
    <property type="evidence" value="ECO:0007669"/>
    <property type="project" value="InterPro"/>
</dbReference>
<dbReference type="SUPFAM" id="SSF51445">
    <property type="entry name" value="(Trans)glycosidases"/>
    <property type="match status" value="1"/>
</dbReference>
<evidence type="ECO:0000256" key="6">
    <source>
        <dbReference type="SAM" id="SignalP"/>
    </source>
</evidence>
<name>A0A5C0ZXY0_PINCO</name>
<feature type="chain" id="PRO_5023033252" evidence="6">
    <location>
        <begin position="26"/>
        <end position="381"/>
    </location>
</feature>
<gene>
    <name evidence="8" type="primary">Chia5_3</name>
</gene>
<sequence length="381" mass="41992">MAQAPKNLCIILFFITSSIIYSSSSSNNTTSNNGVKAAYWPSDSSLSPSSISTDLFTHIFYAFADLNDQTFQVQLPATADPAEFTSTLLQKNPSLKTLISIGGGGSNATAFALMASNASHRKVFINSAIAVARKYGFHGLDLDWEFPRDAAEMEYLGTLFDDWRHAIDLEATASGRPRLLLTAAVYFAQYFFVWGKKRAYPVTSIARNLDWVNVMCYDYHGSWDISATGAHAALYDPTSNISTSFGIGSWLHSGVPPNKVAMGMPLYGRSWILKSLDETEIGAPAVAAGPKQTLSNEKGVMFFSEIRELINQKNATEVFDKETVSAYSYSSDLLWVGYDNQESVATKVSFAKEMHLLGYFFWAIGQDNNWMLSAQASDSWN</sequence>
<dbReference type="InterPro" id="IPR011583">
    <property type="entry name" value="Chitinase_II/V-like_cat"/>
</dbReference>
<evidence type="ECO:0000256" key="2">
    <source>
        <dbReference type="ARBA" id="ARBA00022729"/>
    </source>
</evidence>
<dbReference type="GO" id="GO:0008061">
    <property type="term" value="F:chitin binding"/>
    <property type="evidence" value="ECO:0007669"/>
    <property type="project" value="InterPro"/>
</dbReference>
<dbReference type="InterPro" id="IPR029070">
    <property type="entry name" value="Chitinase_insertion_sf"/>
</dbReference>
<evidence type="ECO:0000256" key="4">
    <source>
        <dbReference type="ARBA" id="ARBA00023180"/>
    </source>
</evidence>
<proteinExistence type="evidence at transcript level"/>
<keyword evidence="3" id="KW-0378">Hydrolase</keyword>
<dbReference type="PANTHER" id="PTHR11177:SF317">
    <property type="entry name" value="CHITINASE 12-RELATED"/>
    <property type="match status" value="1"/>
</dbReference>
<evidence type="ECO:0000259" key="7">
    <source>
        <dbReference type="PROSITE" id="PS51910"/>
    </source>
</evidence>
<dbReference type="Gene3D" id="3.10.50.10">
    <property type="match status" value="1"/>
</dbReference>
<dbReference type="GO" id="GO:0005576">
    <property type="term" value="C:extracellular region"/>
    <property type="evidence" value="ECO:0007669"/>
    <property type="project" value="TreeGrafter"/>
</dbReference>
<dbReference type="InterPro" id="IPR050314">
    <property type="entry name" value="Glycosyl_Hydrlase_18"/>
</dbReference>
<accession>A0A5C0ZXY0</accession>
<evidence type="ECO:0000256" key="5">
    <source>
        <dbReference type="ARBA" id="ARBA00023295"/>
    </source>
</evidence>
<dbReference type="PROSITE" id="PS51910">
    <property type="entry name" value="GH18_2"/>
    <property type="match status" value="1"/>
</dbReference>
<keyword evidence="5" id="KW-0326">Glycosidase</keyword>
<dbReference type="EMBL" id="MK521205">
    <property type="protein sequence ID" value="QEL09545.1"/>
    <property type="molecule type" value="mRNA"/>
</dbReference>
<evidence type="ECO:0000313" key="8">
    <source>
        <dbReference type="EMBL" id="QEL09545.1"/>
    </source>
</evidence>
<dbReference type="CDD" id="cd02879">
    <property type="entry name" value="GH18_plant_chitinase_class_V"/>
    <property type="match status" value="1"/>
</dbReference>
<evidence type="ECO:0000256" key="3">
    <source>
        <dbReference type="ARBA" id="ARBA00022801"/>
    </source>
</evidence>
<organism evidence="8">
    <name type="scientific">Pinus contorta</name>
    <name type="common">Shore pine</name>
    <name type="synonym">Lodgepole pine</name>
    <dbReference type="NCBI Taxonomy" id="3339"/>
    <lineage>
        <taxon>Eukaryota</taxon>
        <taxon>Viridiplantae</taxon>
        <taxon>Streptophyta</taxon>
        <taxon>Embryophyta</taxon>
        <taxon>Tracheophyta</taxon>
        <taxon>Spermatophyta</taxon>
        <taxon>Pinopsida</taxon>
        <taxon>Pinidae</taxon>
        <taxon>Conifers I</taxon>
        <taxon>Pinales</taxon>
        <taxon>Pinaceae</taxon>
        <taxon>Pinus</taxon>
        <taxon>Pinus subgen. Pinus</taxon>
    </lineage>
</organism>
<dbReference type="FunFam" id="3.10.50.10:FF:000003">
    <property type="entry name" value="Class V chitinase CHIT5b"/>
    <property type="match status" value="1"/>
</dbReference>
<dbReference type="SUPFAM" id="SSF54556">
    <property type="entry name" value="Chitinase insertion domain"/>
    <property type="match status" value="1"/>
</dbReference>
<keyword evidence="4" id="KW-0325">Glycoprotein</keyword>
<evidence type="ECO:0000256" key="1">
    <source>
        <dbReference type="ARBA" id="ARBA00008682"/>
    </source>
</evidence>
<protein>
    <submittedName>
        <fullName evidence="8">Class V chitinase</fullName>
    </submittedName>
</protein>
<dbReference type="Pfam" id="PF00704">
    <property type="entry name" value="Glyco_hydro_18"/>
    <property type="match status" value="1"/>
</dbReference>